<evidence type="ECO:0000256" key="9">
    <source>
        <dbReference type="ARBA" id="ARBA00023136"/>
    </source>
</evidence>
<feature type="transmembrane region" description="Helical" evidence="11">
    <location>
        <begin position="362"/>
        <end position="385"/>
    </location>
</feature>
<evidence type="ECO:0000256" key="5">
    <source>
        <dbReference type="ARBA" id="ARBA00022692"/>
    </source>
</evidence>
<dbReference type="InterPro" id="IPR006153">
    <property type="entry name" value="Cation/H_exchanger_TM"/>
</dbReference>
<evidence type="ECO:0000256" key="7">
    <source>
        <dbReference type="ARBA" id="ARBA00023053"/>
    </source>
</evidence>
<dbReference type="Proteomes" id="UP000005583">
    <property type="component" value="Unassembled WGS sequence"/>
</dbReference>
<evidence type="ECO:0000256" key="8">
    <source>
        <dbReference type="ARBA" id="ARBA00023065"/>
    </source>
</evidence>
<feature type="transmembrane region" description="Helical" evidence="11">
    <location>
        <begin position="190"/>
        <end position="212"/>
    </location>
</feature>
<dbReference type="PANTHER" id="PTHR43562:SF3">
    <property type="entry name" value="SODIUM ION_PROTON EXCHANGER (EUROFUNG)"/>
    <property type="match status" value="1"/>
</dbReference>
<dbReference type="eggNOG" id="COG0475">
    <property type="taxonomic scope" value="Bacteria"/>
</dbReference>
<reference evidence="13 14" key="1">
    <citation type="submission" date="2009-01" db="EMBL/GenBank/DDBJ databases">
        <authorList>
            <person name="Qin X."/>
            <person name="Bachman B."/>
            <person name="Battles P."/>
            <person name="Bell A."/>
            <person name="Bess C."/>
            <person name="Bickham C."/>
            <person name="Chaboub L."/>
            <person name="Chen D."/>
            <person name="Coyle M."/>
            <person name="Deiros D.R."/>
            <person name="Dinh H."/>
            <person name="Forbes L."/>
            <person name="Fowler G."/>
            <person name="Francisco L."/>
            <person name="Fu Q."/>
            <person name="Gubbala S."/>
            <person name="Hale W."/>
            <person name="Han Y."/>
            <person name="Hemphill L."/>
            <person name="Highlander S.K."/>
            <person name="Hirani K."/>
            <person name="Hogues M."/>
            <person name="Jackson L."/>
            <person name="Jakkamsetti A."/>
            <person name="Javaid M."/>
            <person name="Jiang H."/>
            <person name="Korchina V."/>
            <person name="Kovar C."/>
            <person name="Lara F."/>
            <person name="Lee S."/>
            <person name="Mata R."/>
            <person name="Mathew T."/>
            <person name="Moen C."/>
            <person name="Morales K."/>
            <person name="Munidasa M."/>
            <person name="Nazareth L."/>
            <person name="Ngo R."/>
            <person name="Nguyen L."/>
            <person name="Okwuonu G."/>
            <person name="Ongeri F."/>
            <person name="Patil S."/>
            <person name="Petrosino J."/>
            <person name="Pham C."/>
            <person name="Pham P."/>
            <person name="Pu L.-L."/>
            <person name="Puazo M."/>
            <person name="Raj R."/>
            <person name="Reid J."/>
            <person name="Rouhana J."/>
            <person name="Saada N."/>
            <person name="Shang Y."/>
            <person name="Simmons D."/>
            <person name="Thornton R."/>
            <person name="Warren J."/>
            <person name="Weissenberger G."/>
            <person name="Zhang J."/>
            <person name="Zhang L."/>
            <person name="Zhou C."/>
            <person name="Zhu D."/>
            <person name="Muzny D."/>
            <person name="Worley K."/>
            <person name="Gibbs R."/>
        </authorList>
    </citation>
    <scope>NUCLEOTIDE SEQUENCE [LARGE SCALE GENOMIC DNA]</scope>
    <source>
        <strain evidence="13 14">DSM 16047</strain>
    </source>
</reference>
<keyword evidence="6 11" id="KW-1133">Transmembrane helix</keyword>
<evidence type="ECO:0000259" key="12">
    <source>
        <dbReference type="Pfam" id="PF00999"/>
    </source>
</evidence>
<keyword evidence="8" id="KW-0406">Ion transport</keyword>
<feature type="transmembrane region" description="Helical" evidence="11">
    <location>
        <begin position="299"/>
        <end position="316"/>
    </location>
</feature>
<name>C2EP18_9LACO</name>
<evidence type="ECO:0000313" key="14">
    <source>
        <dbReference type="Proteomes" id="UP000005583"/>
    </source>
</evidence>
<dbReference type="Gene3D" id="1.20.1530.20">
    <property type="match status" value="1"/>
</dbReference>
<protein>
    <submittedName>
        <fullName evidence="13">Transporter, CPA2 family</fullName>
    </submittedName>
</protein>
<feature type="transmembrane region" description="Helical" evidence="11">
    <location>
        <begin position="272"/>
        <end position="292"/>
    </location>
</feature>
<dbReference type="HOGENOM" id="CLU_005126_7_1_9"/>
<evidence type="ECO:0000313" key="13">
    <source>
        <dbReference type="EMBL" id="EEJ71693.1"/>
    </source>
</evidence>
<sequence>MESEEDMHFLGELILILLTTVLLGQLFARFNMPAVIGQLLSGILLGPAILNLVKPNDIVSLFSEFGVILLMFLAGLESDLDLLKKYFKLSFTVASIGVILPVVFMGLASYFFGMKPLEALFIGIVFAATSVSISVVVLQEARQLHTRAGTAILGAAVVDDILAVVVLSLFTTFSHEGGKSGLTNNFFVNIVIEAVYFVAVWLIFKFVAPYFMKASEKISVDYSVVIGSLVLALTMAWAADFVGLSAVVGAFFGGLAIRQTPQYKEVHSSVSVIGYSIFIPVFFADIGLSMTFTSFFKDLWFIVVMTVLAVLSKFWAGKYSSEFFGFTKNEGNIVGAGMVSRGEVALIVAQIGITHHLFPEDIYSSLILVIIVTTVLSPFILNYFIKKDQKDTKFM</sequence>
<comment type="caution">
    <text evidence="13">The sequence shown here is derived from an EMBL/GenBank/DDBJ whole genome shotgun (WGS) entry which is preliminary data.</text>
</comment>
<keyword evidence="4" id="KW-0050">Antiport</keyword>
<feature type="transmembrane region" description="Helical" evidence="11">
    <location>
        <begin position="58"/>
        <end position="77"/>
    </location>
</feature>
<evidence type="ECO:0000256" key="2">
    <source>
        <dbReference type="ARBA" id="ARBA00005551"/>
    </source>
</evidence>
<dbReference type="GO" id="GO:0015297">
    <property type="term" value="F:antiporter activity"/>
    <property type="evidence" value="ECO:0007669"/>
    <property type="project" value="UniProtKB-KW"/>
</dbReference>
<keyword evidence="7" id="KW-0915">Sodium</keyword>
<evidence type="ECO:0000256" key="3">
    <source>
        <dbReference type="ARBA" id="ARBA00022448"/>
    </source>
</evidence>
<dbReference type="STRING" id="525365.HMPREF0548_1414"/>
<keyword evidence="14" id="KW-1185">Reference proteome</keyword>
<keyword evidence="5 11" id="KW-0812">Transmembrane</keyword>
<dbReference type="Pfam" id="PF00999">
    <property type="entry name" value="Na_H_Exchanger"/>
    <property type="match status" value="1"/>
</dbReference>
<accession>C2EP18</accession>
<feature type="transmembrane region" description="Helical" evidence="11">
    <location>
        <begin position="119"/>
        <end position="138"/>
    </location>
</feature>
<dbReference type="PANTHER" id="PTHR43562">
    <property type="entry name" value="NAPA-TYPE SODIUM/HYDROGEN ANTIPORTER"/>
    <property type="match status" value="1"/>
</dbReference>
<keyword evidence="10" id="KW-0739">Sodium transport</keyword>
<dbReference type="PATRIC" id="fig|525365.8.peg.956"/>
<comment type="similarity">
    <text evidence="2">Belongs to the monovalent cation:proton antiporter 2 (CPA2) transporter (TC 2.A.37) family.</text>
</comment>
<gene>
    <name evidence="13" type="ORF">HMPREF0548_1414</name>
</gene>
<feature type="transmembrane region" description="Helical" evidence="11">
    <location>
        <begin position="6"/>
        <end position="27"/>
    </location>
</feature>
<evidence type="ECO:0000256" key="1">
    <source>
        <dbReference type="ARBA" id="ARBA00004141"/>
    </source>
</evidence>
<dbReference type="GO" id="GO:0016020">
    <property type="term" value="C:membrane"/>
    <property type="evidence" value="ECO:0007669"/>
    <property type="project" value="UniProtKB-SubCell"/>
</dbReference>
<keyword evidence="3" id="KW-0813">Transport</keyword>
<dbReference type="InterPro" id="IPR038770">
    <property type="entry name" value="Na+/solute_symporter_sf"/>
</dbReference>
<feature type="transmembrane region" description="Helical" evidence="11">
    <location>
        <begin position="34"/>
        <end position="52"/>
    </location>
</feature>
<feature type="transmembrane region" description="Helical" evidence="11">
    <location>
        <begin position="150"/>
        <end position="170"/>
    </location>
</feature>
<dbReference type="GO" id="GO:1902600">
    <property type="term" value="P:proton transmembrane transport"/>
    <property type="evidence" value="ECO:0007669"/>
    <property type="project" value="InterPro"/>
</dbReference>
<evidence type="ECO:0000256" key="6">
    <source>
        <dbReference type="ARBA" id="ARBA00022989"/>
    </source>
</evidence>
<proteinExistence type="inferred from homology"/>
<keyword evidence="9 11" id="KW-0472">Membrane</keyword>
<dbReference type="AlphaFoldDB" id="C2EP18"/>
<evidence type="ECO:0000256" key="11">
    <source>
        <dbReference type="SAM" id="Phobius"/>
    </source>
</evidence>
<evidence type="ECO:0000256" key="10">
    <source>
        <dbReference type="ARBA" id="ARBA00023201"/>
    </source>
</evidence>
<evidence type="ECO:0000256" key="4">
    <source>
        <dbReference type="ARBA" id="ARBA00022449"/>
    </source>
</evidence>
<feature type="transmembrane region" description="Helical" evidence="11">
    <location>
        <begin position="89"/>
        <end position="113"/>
    </location>
</feature>
<dbReference type="EMBL" id="ACGU01000066">
    <property type="protein sequence ID" value="EEJ71693.1"/>
    <property type="molecule type" value="Genomic_DNA"/>
</dbReference>
<dbReference type="GO" id="GO:0006814">
    <property type="term" value="P:sodium ion transport"/>
    <property type="evidence" value="ECO:0007669"/>
    <property type="project" value="UniProtKB-KW"/>
</dbReference>
<organism evidence="13 14">
    <name type="scientific">Lactobacillus ultunensis DSM 16047</name>
    <dbReference type="NCBI Taxonomy" id="525365"/>
    <lineage>
        <taxon>Bacteria</taxon>
        <taxon>Bacillati</taxon>
        <taxon>Bacillota</taxon>
        <taxon>Bacilli</taxon>
        <taxon>Lactobacillales</taxon>
        <taxon>Lactobacillaceae</taxon>
        <taxon>Lactobacillus</taxon>
    </lineage>
</organism>
<comment type="subcellular location">
    <subcellularLocation>
        <location evidence="1">Membrane</location>
        <topology evidence="1">Multi-pass membrane protein</topology>
    </subcellularLocation>
</comment>
<feature type="transmembrane region" description="Helical" evidence="11">
    <location>
        <begin position="224"/>
        <end position="252"/>
    </location>
</feature>
<feature type="domain" description="Cation/H+ exchanger transmembrane" evidence="12">
    <location>
        <begin position="20"/>
        <end position="382"/>
    </location>
</feature>